<gene>
    <name evidence="1" type="ORF">IAC10_09875</name>
</gene>
<dbReference type="EMBL" id="DVIU01000196">
    <property type="protein sequence ID" value="HIS36917.1"/>
    <property type="molecule type" value="Genomic_DNA"/>
</dbReference>
<name>A0A9D1JND3_9BACT</name>
<accession>A0A9D1JND3</accession>
<reference evidence="1" key="2">
    <citation type="journal article" date="2021" name="PeerJ">
        <title>Extensive microbial diversity within the chicken gut microbiome revealed by metagenomics and culture.</title>
        <authorList>
            <person name="Gilroy R."/>
            <person name="Ravi A."/>
            <person name="Getino M."/>
            <person name="Pursley I."/>
            <person name="Horton D.L."/>
            <person name="Alikhan N.F."/>
            <person name="Baker D."/>
            <person name="Gharbi K."/>
            <person name="Hall N."/>
            <person name="Watson M."/>
            <person name="Adriaenssens E.M."/>
            <person name="Foster-Nyarko E."/>
            <person name="Jarju S."/>
            <person name="Secka A."/>
            <person name="Antonio M."/>
            <person name="Oren A."/>
            <person name="Chaudhuri R.R."/>
            <person name="La Ragione R."/>
            <person name="Hildebrand F."/>
            <person name="Pallen M.J."/>
        </authorList>
    </citation>
    <scope>NUCLEOTIDE SEQUENCE</scope>
    <source>
        <strain evidence="1">6276</strain>
    </source>
</reference>
<evidence type="ECO:0000313" key="2">
    <source>
        <dbReference type="Proteomes" id="UP000823928"/>
    </source>
</evidence>
<reference evidence="1" key="1">
    <citation type="submission" date="2020-10" db="EMBL/GenBank/DDBJ databases">
        <authorList>
            <person name="Gilroy R."/>
        </authorList>
    </citation>
    <scope>NUCLEOTIDE SEQUENCE</scope>
    <source>
        <strain evidence="1">6276</strain>
    </source>
</reference>
<protein>
    <submittedName>
        <fullName evidence="1">Uncharacterized protein</fullName>
    </submittedName>
</protein>
<comment type="caution">
    <text evidence="1">The sequence shown here is derived from an EMBL/GenBank/DDBJ whole genome shotgun (WGS) entry which is preliminary data.</text>
</comment>
<sequence length="90" mass="10880">MLRETLVTNIKRIIDFLIYSRNFLIRKSPIKALINSIVESLKDFLTMKKKLKMAQYRLNYHRHQFQKMEQLIAENNQHSFLKGNNLNETR</sequence>
<organism evidence="1 2">
    <name type="scientific">Candidatus Scatousia excrementigallinarum</name>
    <dbReference type="NCBI Taxonomy" id="2840935"/>
    <lineage>
        <taxon>Bacteria</taxon>
        <taxon>Candidatus Scatousia</taxon>
    </lineage>
</organism>
<proteinExistence type="predicted"/>
<dbReference type="AlphaFoldDB" id="A0A9D1JND3"/>
<dbReference type="Proteomes" id="UP000823928">
    <property type="component" value="Unassembled WGS sequence"/>
</dbReference>
<evidence type="ECO:0000313" key="1">
    <source>
        <dbReference type="EMBL" id="HIS36917.1"/>
    </source>
</evidence>